<sequence>MEVPLRSDQLYTPPPMAGHRLLWTLQGPLNSSVFVLPEDRNPDGAREPLLRQTPAGASWHPIAQEPMTHIPVASLTVKEAHLDEWQEEWHTINQEGFDEDVQPDPADFPPKFDPLVVRASSRDFVTVQDFVSAVHP</sequence>
<proteinExistence type="predicted"/>
<name>A0A439D024_9PEZI</name>
<reference evidence="1 2" key="1">
    <citation type="submission" date="2018-12" db="EMBL/GenBank/DDBJ databases">
        <title>Draft genome sequence of Xylaria grammica IHI A82.</title>
        <authorList>
            <person name="Buettner E."/>
            <person name="Kellner H."/>
        </authorList>
    </citation>
    <scope>NUCLEOTIDE SEQUENCE [LARGE SCALE GENOMIC DNA]</scope>
    <source>
        <strain evidence="1 2">IHI A82</strain>
    </source>
</reference>
<evidence type="ECO:0000313" key="1">
    <source>
        <dbReference type="EMBL" id="RWA07795.1"/>
    </source>
</evidence>
<protein>
    <submittedName>
        <fullName evidence="1">Uncharacterized protein</fullName>
    </submittedName>
</protein>
<evidence type="ECO:0000313" key="2">
    <source>
        <dbReference type="Proteomes" id="UP000286045"/>
    </source>
</evidence>
<comment type="caution">
    <text evidence="1">The sequence shown here is derived from an EMBL/GenBank/DDBJ whole genome shotgun (WGS) entry which is preliminary data.</text>
</comment>
<dbReference type="AlphaFoldDB" id="A0A439D024"/>
<organism evidence="1 2">
    <name type="scientific">Xylaria grammica</name>
    <dbReference type="NCBI Taxonomy" id="363999"/>
    <lineage>
        <taxon>Eukaryota</taxon>
        <taxon>Fungi</taxon>
        <taxon>Dikarya</taxon>
        <taxon>Ascomycota</taxon>
        <taxon>Pezizomycotina</taxon>
        <taxon>Sordariomycetes</taxon>
        <taxon>Xylariomycetidae</taxon>
        <taxon>Xylariales</taxon>
        <taxon>Xylariaceae</taxon>
        <taxon>Xylaria</taxon>
    </lineage>
</organism>
<keyword evidence="2" id="KW-1185">Reference proteome</keyword>
<dbReference type="Proteomes" id="UP000286045">
    <property type="component" value="Unassembled WGS sequence"/>
</dbReference>
<gene>
    <name evidence="1" type="ORF">EKO27_g7310</name>
</gene>
<dbReference type="EMBL" id="RYZI01000236">
    <property type="protein sequence ID" value="RWA07795.1"/>
    <property type="molecule type" value="Genomic_DNA"/>
</dbReference>
<accession>A0A439D024</accession>
<dbReference type="STRING" id="363999.A0A439D024"/>